<dbReference type="RefSeq" id="WP_012106340.1">
    <property type="nucleotide sequence ID" value="NC_009712.1"/>
</dbReference>
<organism evidence="2 3">
    <name type="scientific">Methanoregula boonei (strain DSM 21154 / JCM 14090 / 6A8)</name>
    <dbReference type="NCBI Taxonomy" id="456442"/>
    <lineage>
        <taxon>Archaea</taxon>
        <taxon>Methanobacteriati</taxon>
        <taxon>Methanobacteriota</taxon>
        <taxon>Stenosarchaea group</taxon>
        <taxon>Methanomicrobia</taxon>
        <taxon>Methanomicrobiales</taxon>
        <taxon>Methanoregulaceae</taxon>
        <taxon>Methanoregula</taxon>
    </lineage>
</organism>
<dbReference type="PANTHER" id="PTHR35535:SF2">
    <property type="entry name" value="DUF306 DOMAIN-CONTAINING PROTEIN"/>
    <property type="match status" value="1"/>
</dbReference>
<dbReference type="STRING" id="456442.Mboo_0798"/>
<dbReference type="InterPro" id="IPR038670">
    <property type="entry name" value="HslJ-like_sf"/>
</dbReference>
<protein>
    <recommendedName>
        <fullName evidence="1">DUF306 domain-containing protein</fullName>
    </recommendedName>
</protein>
<keyword evidence="3" id="KW-1185">Reference proteome</keyword>
<feature type="domain" description="DUF306" evidence="1">
    <location>
        <begin position="159"/>
        <end position="269"/>
    </location>
</feature>
<evidence type="ECO:0000313" key="2">
    <source>
        <dbReference type="EMBL" id="ABS55316.1"/>
    </source>
</evidence>
<accession>A7I6F5</accession>
<dbReference type="eggNOG" id="arCOG03952">
    <property type="taxonomic scope" value="Archaea"/>
</dbReference>
<feature type="domain" description="DUF306" evidence="1">
    <location>
        <begin position="39"/>
        <end position="149"/>
    </location>
</feature>
<proteinExistence type="predicted"/>
<reference evidence="3" key="1">
    <citation type="journal article" date="2015" name="Microbiology">
        <title>Genome of Methanoregula boonei 6A8 reveals adaptations to oligotrophic peatland environments.</title>
        <authorList>
            <person name="Braeuer S."/>
            <person name="Cadillo-Quiroz H."/>
            <person name="Kyrpides N."/>
            <person name="Woyke T."/>
            <person name="Goodwin L."/>
            <person name="Detter C."/>
            <person name="Podell S."/>
            <person name="Yavitt J.B."/>
            <person name="Zinder S.H."/>
        </authorList>
    </citation>
    <scope>NUCLEOTIDE SEQUENCE [LARGE SCALE GENOMIC DNA]</scope>
    <source>
        <strain evidence="3">DSM 21154 / JCM 14090 / 6A8</strain>
    </source>
</reference>
<sequence precursor="true">MQAMMKRTRTGFFALAGSTIFLALLLLAAGCTSQAPAVQLNGTEWTLVQYSQNATPVMALAGNPVTLTFGNDGNLAGSAGCNRYFASWQVSGSSLTIGQAGSTMMYCGEPGVMDQESAYLGLLPEAGSFAINSDRLVISDKSGNAILTFAKTITPASLPLVGTNWTLSSIQTRDASSSVIAGSQVTAVFDASGKMTGSAGCNNYFAGYTVRGASLTISGIGSTRMMCHDQGIMSQESAYLAALESVQGYQINGSSLVLTDNNSSSLLTFSGQQ</sequence>
<dbReference type="GeneID" id="5411581"/>
<evidence type="ECO:0000313" key="3">
    <source>
        <dbReference type="Proteomes" id="UP000002408"/>
    </source>
</evidence>
<dbReference type="HOGENOM" id="CLU_058026_1_0_2"/>
<dbReference type="InterPro" id="IPR053147">
    <property type="entry name" value="Hsp_HslJ-like"/>
</dbReference>
<dbReference type="KEGG" id="mbn:Mboo_0798"/>
<dbReference type="PROSITE" id="PS51257">
    <property type="entry name" value="PROKAR_LIPOPROTEIN"/>
    <property type="match status" value="1"/>
</dbReference>
<dbReference type="PANTHER" id="PTHR35535">
    <property type="entry name" value="HEAT SHOCK PROTEIN HSLJ"/>
    <property type="match status" value="1"/>
</dbReference>
<dbReference type="AlphaFoldDB" id="A7I6F5"/>
<name>A7I6F5_METB6</name>
<dbReference type="Proteomes" id="UP000002408">
    <property type="component" value="Chromosome"/>
</dbReference>
<gene>
    <name evidence="2" type="ordered locus">Mboo_0798</name>
</gene>
<evidence type="ECO:0000259" key="1">
    <source>
        <dbReference type="Pfam" id="PF03724"/>
    </source>
</evidence>
<dbReference type="Pfam" id="PF03724">
    <property type="entry name" value="META"/>
    <property type="match status" value="2"/>
</dbReference>
<dbReference type="OrthoDB" id="107075at2157"/>
<dbReference type="EMBL" id="CP000780">
    <property type="protein sequence ID" value="ABS55316.1"/>
    <property type="molecule type" value="Genomic_DNA"/>
</dbReference>
<dbReference type="Gene3D" id="2.40.128.270">
    <property type="match status" value="2"/>
</dbReference>
<dbReference type="InterPro" id="IPR005184">
    <property type="entry name" value="DUF306_Meta_HslJ"/>
</dbReference>